<reference evidence="3" key="2">
    <citation type="submission" date="2023-06" db="EMBL/GenBank/DDBJ databases">
        <authorList>
            <consortium name="Lawrence Berkeley National Laboratory"/>
            <person name="Haridas S."/>
            <person name="Hensen N."/>
            <person name="Bonometti L."/>
            <person name="Westerberg I."/>
            <person name="Brannstrom I.O."/>
            <person name="Guillou S."/>
            <person name="Cros-Aarteil S."/>
            <person name="Calhoun S."/>
            <person name="Kuo A."/>
            <person name="Mondo S."/>
            <person name="Pangilinan J."/>
            <person name="Riley R."/>
            <person name="LaButti K."/>
            <person name="Andreopoulos B."/>
            <person name="Lipzen A."/>
            <person name="Chen C."/>
            <person name="Yanf M."/>
            <person name="Daum C."/>
            <person name="Ng V."/>
            <person name="Clum A."/>
            <person name="Steindorff A."/>
            <person name="Ohm R."/>
            <person name="Martin F."/>
            <person name="Silar P."/>
            <person name="Natvig D."/>
            <person name="Lalanne C."/>
            <person name="Gautier V."/>
            <person name="Ament-velasquez S.L."/>
            <person name="Kruys A."/>
            <person name="Hutchinson M.I."/>
            <person name="Powell A.J."/>
            <person name="Barry K."/>
            <person name="Miller A.N."/>
            <person name="Grigoriev I.V."/>
            <person name="Debuchy R."/>
            <person name="Gladieux P."/>
            <person name="Thoren M.H."/>
            <person name="Johannesson H."/>
        </authorList>
    </citation>
    <scope>NUCLEOTIDE SEQUENCE</scope>
    <source>
        <strain evidence="3">CBS 232.78</strain>
    </source>
</reference>
<organism evidence="3 4">
    <name type="scientific">Podospora didyma</name>
    <dbReference type="NCBI Taxonomy" id="330526"/>
    <lineage>
        <taxon>Eukaryota</taxon>
        <taxon>Fungi</taxon>
        <taxon>Dikarya</taxon>
        <taxon>Ascomycota</taxon>
        <taxon>Pezizomycotina</taxon>
        <taxon>Sordariomycetes</taxon>
        <taxon>Sordariomycetidae</taxon>
        <taxon>Sordariales</taxon>
        <taxon>Podosporaceae</taxon>
        <taxon>Podospora</taxon>
    </lineage>
</organism>
<protein>
    <submittedName>
        <fullName evidence="3">Uncharacterized protein</fullName>
    </submittedName>
</protein>
<name>A0AAE0TVX6_9PEZI</name>
<gene>
    <name evidence="3" type="ORF">B0H63DRAFT_206485</name>
</gene>
<keyword evidence="2" id="KW-0472">Membrane</keyword>
<feature type="transmembrane region" description="Helical" evidence="2">
    <location>
        <begin position="159"/>
        <end position="181"/>
    </location>
</feature>
<dbReference type="Proteomes" id="UP001285441">
    <property type="component" value="Unassembled WGS sequence"/>
</dbReference>
<accession>A0AAE0TVX6</accession>
<evidence type="ECO:0000256" key="2">
    <source>
        <dbReference type="SAM" id="Phobius"/>
    </source>
</evidence>
<proteinExistence type="predicted"/>
<dbReference type="InterPro" id="IPR018852">
    <property type="entry name" value="DUF2456"/>
</dbReference>
<dbReference type="PANTHER" id="PTHR28297">
    <property type="entry name" value="FUNGAL PROTEIN"/>
    <property type="match status" value="1"/>
</dbReference>
<keyword evidence="2" id="KW-1133">Transmembrane helix</keyword>
<feature type="transmembrane region" description="Helical" evidence="2">
    <location>
        <begin position="285"/>
        <end position="305"/>
    </location>
</feature>
<feature type="region of interest" description="Disordered" evidence="1">
    <location>
        <begin position="1"/>
        <end position="50"/>
    </location>
</feature>
<evidence type="ECO:0000256" key="1">
    <source>
        <dbReference type="SAM" id="MobiDB-lite"/>
    </source>
</evidence>
<sequence length="324" mass="34874">MRWIRNPFFTPPPAAASGLPSPLIPPPPAFPGSGGGETTTTNTDNDDSDLERGRGVAAAVVTGQPAAAARSISSSSSSASTITIDNHRREDGDGGPALVLLQRPTDTMTGHQFFYIFVLDGLGAMVLSGGINFAIAYAMYTIPPPTAAPIRLWQLPNTLAGDGAVTIIIQSIITWLVELVLVNRDLSKGVVAPIGFIPPPPLTTRLSRAARWFLFLDRTTEAHEPGSAAHWAGFMFSQVVRAMVMAVLSFALLWGPSVGILMAFGTRSGGDWVYERTWTPQMYKLVLGGIQALLTTPLFALFWLVRAGWALRTHEVLVTPQQRR</sequence>
<keyword evidence="2" id="KW-0812">Transmembrane</keyword>
<feature type="transmembrane region" description="Helical" evidence="2">
    <location>
        <begin position="113"/>
        <end position="139"/>
    </location>
</feature>
<dbReference type="AlphaFoldDB" id="A0AAE0TVX6"/>
<dbReference type="Pfam" id="PF10445">
    <property type="entry name" value="DUF2456"/>
    <property type="match status" value="1"/>
</dbReference>
<keyword evidence="4" id="KW-1185">Reference proteome</keyword>
<dbReference type="EMBL" id="JAULSW010000005">
    <property type="protein sequence ID" value="KAK3381501.1"/>
    <property type="molecule type" value="Genomic_DNA"/>
</dbReference>
<feature type="transmembrane region" description="Helical" evidence="2">
    <location>
        <begin position="242"/>
        <end position="265"/>
    </location>
</feature>
<evidence type="ECO:0000313" key="4">
    <source>
        <dbReference type="Proteomes" id="UP001285441"/>
    </source>
</evidence>
<evidence type="ECO:0000313" key="3">
    <source>
        <dbReference type="EMBL" id="KAK3381501.1"/>
    </source>
</evidence>
<comment type="caution">
    <text evidence="3">The sequence shown here is derived from an EMBL/GenBank/DDBJ whole genome shotgun (WGS) entry which is preliminary data.</text>
</comment>
<reference evidence="3" key="1">
    <citation type="journal article" date="2023" name="Mol. Phylogenet. Evol.">
        <title>Genome-scale phylogeny and comparative genomics of the fungal order Sordariales.</title>
        <authorList>
            <person name="Hensen N."/>
            <person name="Bonometti L."/>
            <person name="Westerberg I."/>
            <person name="Brannstrom I.O."/>
            <person name="Guillou S."/>
            <person name="Cros-Aarteil S."/>
            <person name="Calhoun S."/>
            <person name="Haridas S."/>
            <person name="Kuo A."/>
            <person name="Mondo S."/>
            <person name="Pangilinan J."/>
            <person name="Riley R."/>
            <person name="LaButti K."/>
            <person name="Andreopoulos B."/>
            <person name="Lipzen A."/>
            <person name="Chen C."/>
            <person name="Yan M."/>
            <person name="Daum C."/>
            <person name="Ng V."/>
            <person name="Clum A."/>
            <person name="Steindorff A."/>
            <person name="Ohm R.A."/>
            <person name="Martin F."/>
            <person name="Silar P."/>
            <person name="Natvig D.O."/>
            <person name="Lalanne C."/>
            <person name="Gautier V."/>
            <person name="Ament-Velasquez S.L."/>
            <person name="Kruys A."/>
            <person name="Hutchinson M.I."/>
            <person name="Powell A.J."/>
            <person name="Barry K."/>
            <person name="Miller A.N."/>
            <person name="Grigoriev I.V."/>
            <person name="Debuchy R."/>
            <person name="Gladieux P."/>
            <person name="Hiltunen Thoren M."/>
            <person name="Johannesson H."/>
        </authorList>
    </citation>
    <scope>NUCLEOTIDE SEQUENCE</scope>
    <source>
        <strain evidence="3">CBS 232.78</strain>
    </source>
</reference>
<dbReference type="PANTHER" id="PTHR28297:SF1">
    <property type="entry name" value="FUNGAL PROTEIN"/>
    <property type="match status" value="1"/>
</dbReference>